<reference evidence="1" key="1">
    <citation type="submission" date="2023-04" db="EMBL/GenBank/DDBJ databases">
        <authorList>
            <person name="Vijverberg K."/>
            <person name="Xiong W."/>
            <person name="Schranz E."/>
        </authorList>
    </citation>
    <scope>NUCLEOTIDE SEQUENCE</scope>
</reference>
<dbReference type="Proteomes" id="UP001177003">
    <property type="component" value="Chromosome 4"/>
</dbReference>
<proteinExistence type="predicted"/>
<organism evidence="1 2">
    <name type="scientific">Lactuca saligna</name>
    <name type="common">Willowleaf lettuce</name>
    <dbReference type="NCBI Taxonomy" id="75948"/>
    <lineage>
        <taxon>Eukaryota</taxon>
        <taxon>Viridiplantae</taxon>
        <taxon>Streptophyta</taxon>
        <taxon>Embryophyta</taxon>
        <taxon>Tracheophyta</taxon>
        <taxon>Spermatophyta</taxon>
        <taxon>Magnoliopsida</taxon>
        <taxon>eudicotyledons</taxon>
        <taxon>Gunneridae</taxon>
        <taxon>Pentapetalae</taxon>
        <taxon>asterids</taxon>
        <taxon>campanulids</taxon>
        <taxon>Asterales</taxon>
        <taxon>Asteraceae</taxon>
        <taxon>Cichorioideae</taxon>
        <taxon>Cichorieae</taxon>
        <taxon>Lactucinae</taxon>
        <taxon>Lactuca</taxon>
    </lineage>
</organism>
<sequence length="147" mass="16099">MPCALDDSDEPAKSQFSGRSLLGKLFDDPLHFFHGVEGAPGGAGLLYGRPALRVLAGAKFHRVCSARRNVPWGILLHVWLKGFLYPRHFYFLSEAEFKLLSDANGFSPIDGVEFPSTDSTILSPPSGKVGIYLKTINNCLCLPLSDF</sequence>
<evidence type="ECO:0000313" key="2">
    <source>
        <dbReference type="Proteomes" id="UP001177003"/>
    </source>
</evidence>
<name>A0AA36E1H5_LACSI</name>
<keyword evidence="2" id="KW-1185">Reference proteome</keyword>
<evidence type="ECO:0000313" key="1">
    <source>
        <dbReference type="EMBL" id="CAI9279804.1"/>
    </source>
</evidence>
<accession>A0AA36E1H5</accession>
<dbReference type="EMBL" id="OX465080">
    <property type="protein sequence ID" value="CAI9279804.1"/>
    <property type="molecule type" value="Genomic_DNA"/>
</dbReference>
<protein>
    <submittedName>
        <fullName evidence="1">Uncharacterized protein</fullName>
    </submittedName>
</protein>
<gene>
    <name evidence="1" type="ORF">LSALG_LOCUS19582</name>
</gene>
<dbReference type="AlphaFoldDB" id="A0AA36E1H5"/>